<reference evidence="2" key="1">
    <citation type="journal article" date="2014" name="Int. J. Syst. Evol. Microbiol.">
        <title>Complete genome sequence of Corynebacterium casei LMG S-19264T (=DSM 44701T), isolated from a smear-ripened cheese.</title>
        <authorList>
            <consortium name="US DOE Joint Genome Institute (JGI-PGF)"/>
            <person name="Walter F."/>
            <person name="Albersmeier A."/>
            <person name="Kalinowski J."/>
            <person name="Ruckert C."/>
        </authorList>
    </citation>
    <scope>NUCLEOTIDE SEQUENCE</scope>
    <source>
        <strain evidence="2">JCM 3035</strain>
    </source>
</reference>
<dbReference type="AlphaFoldDB" id="A0A917VHZ5"/>
<evidence type="ECO:0000256" key="1">
    <source>
        <dbReference type="SAM" id="MobiDB-lite"/>
    </source>
</evidence>
<evidence type="ECO:0000313" key="2">
    <source>
        <dbReference type="EMBL" id="GGK79905.1"/>
    </source>
</evidence>
<dbReference type="EMBL" id="BMPQ01000011">
    <property type="protein sequence ID" value="GGK79905.1"/>
    <property type="molecule type" value="Genomic_DNA"/>
</dbReference>
<feature type="region of interest" description="Disordered" evidence="1">
    <location>
        <begin position="79"/>
        <end position="122"/>
    </location>
</feature>
<organism evidence="2 3">
    <name type="scientific">Streptomyces flaveus</name>
    <dbReference type="NCBI Taxonomy" id="66370"/>
    <lineage>
        <taxon>Bacteria</taxon>
        <taxon>Bacillati</taxon>
        <taxon>Actinomycetota</taxon>
        <taxon>Actinomycetes</taxon>
        <taxon>Kitasatosporales</taxon>
        <taxon>Streptomycetaceae</taxon>
        <taxon>Streptomyces</taxon>
        <taxon>Streptomyces aurantiacus group</taxon>
    </lineage>
</organism>
<keyword evidence="3" id="KW-1185">Reference proteome</keyword>
<dbReference type="Proteomes" id="UP000637788">
    <property type="component" value="Unassembled WGS sequence"/>
</dbReference>
<comment type="caution">
    <text evidence="2">The sequence shown here is derived from an EMBL/GenBank/DDBJ whole genome shotgun (WGS) entry which is preliminary data.</text>
</comment>
<gene>
    <name evidence="2" type="ORF">GCM10010094_46510</name>
</gene>
<accession>A0A917VHZ5</accession>
<reference evidence="2" key="2">
    <citation type="submission" date="2020-09" db="EMBL/GenBank/DDBJ databases">
        <authorList>
            <person name="Sun Q."/>
            <person name="Ohkuma M."/>
        </authorList>
    </citation>
    <scope>NUCLEOTIDE SEQUENCE</scope>
    <source>
        <strain evidence="2">JCM 3035</strain>
    </source>
</reference>
<name>A0A917VHZ5_9ACTN</name>
<evidence type="ECO:0000313" key="3">
    <source>
        <dbReference type="Proteomes" id="UP000637788"/>
    </source>
</evidence>
<sequence length="122" mass="12937">MTPAGRSVIFLELPAGAQPGRIRGMLYRSAGRFSGQPLADVCIPQAVQASRAQAPYTLKSVNRQGEFALQALKRAPCEHEGQKCSRFGTHTPRADHRAQGSDHVVATSPPYAAPMGATGPPT</sequence>
<proteinExistence type="predicted"/>
<protein>
    <submittedName>
        <fullName evidence="2">Uncharacterized protein</fullName>
    </submittedName>
</protein>